<evidence type="ECO:0000256" key="20">
    <source>
        <dbReference type="SAM" id="SignalP"/>
    </source>
</evidence>
<evidence type="ECO:0000313" key="23">
    <source>
        <dbReference type="WBParaSite" id="L893_g4529.t2"/>
    </source>
</evidence>
<keyword evidence="22" id="KW-1185">Reference proteome</keyword>
<dbReference type="InterPro" id="IPR001881">
    <property type="entry name" value="EGF-like_Ca-bd_dom"/>
</dbReference>
<proteinExistence type="inferred from homology"/>
<dbReference type="SUPFAM" id="SSF57184">
    <property type="entry name" value="Growth factor receptor domain"/>
    <property type="match status" value="1"/>
</dbReference>
<feature type="signal peptide" evidence="20">
    <location>
        <begin position="1"/>
        <end position="18"/>
    </location>
</feature>
<keyword evidence="14" id="KW-0325">Glycoprotein</keyword>
<keyword evidence="8" id="KW-0677">Repeat</keyword>
<keyword evidence="11 18" id="KW-0406">Ion transport</keyword>
<name>A0A1I8AD30_9BILA</name>
<dbReference type="AlphaFoldDB" id="A0A1I8AD30"/>
<feature type="disulfide bond" evidence="17">
    <location>
        <begin position="181"/>
        <end position="198"/>
    </location>
</feature>
<evidence type="ECO:0000256" key="5">
    <source>
        <dbReference type="ARBA" id="ARBA00022536"/>
    </source>
</evidence>
<evidence type="ECO:0000256" key="13">
    <source>
        <dbReference type="ARBA" id="ARBA00023157"/>
    </source>
</evidence>
<dbReference type="Pfam" id="PF00008">
    <property type="entry name" value="EGF"/>
    <property type="match status" value="1"/>
</dbReference>
<dbReference type="PROSITE" id="PS01187">
    <property type="entry name" value="EGF_CA"/>
    <property type="match status" value="1"/>
</dbReference>
<keyword evidence="6 18" id="KW-0812">Transmembrane</keyword>
<reference evidence="23" key="1">
    <citation type="submission" date="2016-11" db="UniProtKB">
        <authorList>
            <consortium name="WormBaseParasite"/>
        </authorList>
    </citation>
    <scope>IDENTIFICATION</scope>
</reference>
<evidence type="ECO:0000259" key="21">
    <source>
        <dbReference type="PROSITE" id="PS50026"/>
    </source>
</evidence>
<evidence type="ECO:0000256" key="15">
    <source>
        <dbReference type="ARBA" id="ARBA00023201"/>
    </source>
</evidence>
<feature type="disulfide bond" evidence="17">
    <location>
        <begin position="256"/>
        <end position="266"/>
    </location>
</feature>
<dbReference type="PROSITE" id="PS50026">
    <property type="entry name" value="EGF_3"/>
    <property type="match status" value="5"/>
</dbReference>
<dbReference type="FunFam" id="2.10.25.10:FF:000472">
    <property type="entry name" value="Uncharacterized protein, isoform A"/>
    <property type="match status" value="1"/>
</dbReference>
<dbReference type="SMART" id="SM00179">
    <property type="entry name" value="EGF_CA"/>
    <property type="match status" value="2"/>
</dbReference>
<evidence type="ECO:0000256" key="10">
    <source>
        <dbReference type="ARBA" id="ARBA00023053"/>
    </source>
</evidence>
<dbReference type="InterPro" id="IPR000152">
    <property type="entry name" value="EGF-type_Asp/Asn_hydroxyl_site"/>
</dbReference>
<dbReference type="Proteomes" id="UP000095287">
    <property type="component" value="Unplaced"/>
</dbReference>
<evidence type="ECO:0000256" key="2">
    <source>
        <dbReference type="ARBA" id="ARBA00007193"/>
    </source>
</evidence>
<feature type="disulfide bond" evidence="17">
    <location>
        <begin position="241"/>
        <end position="250"/>
    </location>
</feature>
<evidence type="ECO:0000256" key="19">
    <source>
        <dbReference type="SAM" id="Phobius"/>
    </source>
</evidence>
<dbReference type="CDD" id="cd00054">
    <property type="entry name" value="EGF_CA"/>
    <property type="match status" value="2"/>
</dbReference>
<keyword evidence="16 18" id="KW-0407">Ion channel</keyword>
<dbReference type="GO" id="GO:0015280">
    <property type="term" value="F:ligand-gated sodium channel activity"/>
    <property type="evidence" value="ECO:0007669"/>
    <property type="project" value="TreeGrafter"/>
</dbReference>
<dbReference type="InterPro" id="IPR001873">
    <property type="entry name" value="ENaC"/>
</dbReference>
<evidence type="ECO:0000256" key="1">
    <source>
        <dbReference type="ARBA" id="ARBA00004141"/>
    </source>
</evidence>
<evidence type="ECO:0000256" key="14">
    <source>
        <dbReference type="ARBA" id="ARBA00023180"/>
    </source>
</evidence>
<sequence>MRLLWFLILFCTFTCGAGFMGGWFQKAKSALGFTSESEADPSSSRAPCGAVGFCFRWETDGKKCGRCDCPEGFKDPDCRPERSECSYAEKSGCGKDEVCMIDDFGTPQCHCPQEGCLSEEPAVPSMCQYCQNNASCSEEGCICPTNYFGTFFTPNCNLNSKNRLTRHGAKSCACNKKENLCHNNGTCIPHENGIDTSCLCPYGYSGEHCEYEIPCVLNDPCQHGGECGPNPTDHTKVSCECLSIWTGDQCQIYNACHDVSCVYGNCTFFNITRTRCLCEPGYTGLLCDQDIDECAEEPCQYSGTCINKLNDYDCICPEGSSGKSCEILADNCGTHKPSKTKCNMDDRKAKCQNMLNDYQCICGPDYTGEHCETPIIVWEALEKIGFENGTGDGELKQILIGIKKEPLIVKEIIPFLMALQQTENQTRSSWDFDDLFDWAAFEGVQLDAKRDFVKWNNRVLGNCFTFNHDSQPDKFPLRYAGEREGFRAMMRVRQDEYVDWEDTASLLVFVHPTKESIFGESLRFQAKPGEVTNLMISEASFERLGGVYGKCVKDKSEVSSYYYLGGYTVDGCFRSCYQDAVLKSCDCMDPRYPMPSNVTGCELRDLECVMEVTRKRGDPSKWPECHCPLACSNSQYSVRVTHSSFPKEFHCDSLKRGHPDAYRNCLMNATLPKDRTAMINVYFPELIQTCFREEAKMDFNKFISMLGGLLSILMGFSFLTAVEFFVLVGKLALSFFDFPIKSLPRISRNHIFDGGRQSRATENQIR</sequence>
<dbReference type="Gene3D" id="1.10.287.820">
    <property type="entry name" value="Acid-sensing ion channel domain"/>
    <property type="match status" value="1"/>
</dbReference>
<comment type="subcellular location">
    <subcellularLocation>
        <location evidence="1">Membrane</location>
        <topology evidence="1">Multi-pass membrane protein</topology>
    </subcellularLocation>
</comment>
<evidence type="ECO:0000256" key="18">
    <source>
        <dbReference type="RuleBase" id="RU000679"/>
    </source>
</evidence>
<dbReference type="GO" id="GO:0005886">
    <property type="term" value="C:plasma membrane"/>
    <property type="evidence" value="ECO:0007669"/>
    <property type="project" value="TreeGrafter"/>
</dbReference>
<dbReference type="InterPro" id="IPR009030">
    <property type="entry name" value="Growth_fac_rcpt_cys_sf"/>
</dbReference>
<feature type="disulfide bond" evidence="17">
    <location>
        <begin position="200"/>
        <end position="209"/>
    </location>
</feature>
<dbReference type="WBParaSite" id="L893_g4529.t2">
    <property type="protein sequence ID" value="L893_g4529.t2"/>
    <property type="gene ID" value="L893_g4529"/>
</dbReference>
<keyword evidence="3 18" id="KW-0813">Transport</keyword>
<evidence type="ECO:0000313" key="22">
    <source>
        <dbReference type="Proteomes" id="UP000095287"/>
    </source>
</evidence>
<dbReference type="PROSITE" id="PS00010">
    <property type="entry name" value="ASX_HYDROXYL"/>
    <property type="match status" value="2"/>
</dbReference>
<keyword evidence="5 17" id="KW-0245">EGF-like domain</keyword>
<evidence type="ECO:0000256" key="7">
    <source>
        <dbReference type="ARBA" id="ARBA00022729"/>
    </source>
</evidence>
<evidence type="ECO:0000256" key="17">
    <source>
        <dbReference type="PROSITE-ProRule" id="PRU00076"/>
    </source>
</evidence>
<dbReference type="SMART" id="SM00181">
    <property type="entry name" value="EGF"/>
    <property type="match status" value="5"/>
</dbReference>
<comment type="caution">
    <text evidence="17">Lacks conserved residue(s) required for the propagation of feature annotation.</text>
</comment>
<evidence type="ECO:0000256" key="9">
    <source>
        <dbReference type="ARBA" id="ARBA00022989"/>
    </source>
</evidence>
<evidence type="ECO:0000256" key="12">
    <source>
        <dbReference type="ARBA" id="ARBA00023136"/>
    </source>
</evidence>
<dbReference type="GO" id="GO:0005509">
    <property type="term" value="F:calcium ion binding"/>
    <property type="evidence" value="ECO:0007669"/>
    <property type="project" value="InterPro"/>
</dbReference>
<feature type="disulfide bond" evidence="17">
    <location>
        <begin position="278"/>
        <end position="287"/>
    </location>
</feature>
<feature type="transmembrane region" description="Helical" evidence="19">
    <location>
        <begin position="702"/>
        <end position="728"/>
    </location>
</feature>
<evidence type="ECO:0000256" key="6">
    <source>
        <dbReference type="ARBA" id="ARBA00022692"/>
    </source>
</evidence>
<dbReference type="PRINTS" id="PR01078">
    <property type="entry name" value="AMINACHANNEL"/>
</dbReference>
<dbReference type="SUPFAM" id="SSF57196">
    <property type="entry name" value="EGF/Laminin"/>
    <property type="match status" value="2"/>
</dbReference>
<organism evidence="22 23">
    <name type="scientific">Steinernema glaseri</name>
    <dbReference type="NCBI Taxonomy" id="37863"/>
    <lineage>
        <taxon>Eukaryota</taxon>
        <taxon>Metazoa</taxon>
        <taxon>Ecdysozoa</taxon>
        <taxon>Nematoda</taxon>
        <taxon>Chromadorea</taxon>
        <taxon>Rhabditida</taxon>
        <taxon>Tylenchina</taxon>
        <taxon>Panagrolaimomorpha</taxon>
        <taxon>Strongyloidoidea</taxon>
        <taxon>Steinernematidae</taxon>
        <taxon>Steinernema</taxon>
    </lineage>
</organism>
<feature type="domain" description="EGF-like" evidence="21">
    <location>
        <begin position="290"/>
        <end position="326"/>
    </location>
</feature>
<dbReference type="PANTHER" id="PTHR11690">
    <property type="entry name" value="AMILORIDE-SENSITIVE SODIUM CHANNEL-RELATED"/>
    <property type="match status" value="1"/>
</dbReference>
<evidence type="ECO:0000256" key="16">
    <source>
        <dbReference type="ARBA" id="ARBA00023303"/>
    </source>
</evidence>
<protein>
    <submittedName>
        <fullName evidence="23">EGF-like domain-containing protein</fullName>
    </submittedName>
</protein>
<dbReference type="Gene3D" id="1.10.287.770">
    <property type="entry name" value="YojJ-like"/>
    <property type="match status" value="1"/>
</dbReference>
<feature type="domain" description="EGF-like" evidence="21">
    <location>
        <begin position="252"/>
        <end position="288"/>
    </location>
</feature>
<dbReference type="PANTHER" id="PTHR11690:SF177">
    <property type="entry name" value="EGF-LIKE DOMAIN-CONTAINING PROTEIN"/>
    <property type="match status" value="1"/>
</dbReference>
<dbReference type="PROSITE" id="PS00022">
    <property type="entry name" value="EGF_1"/>
    <property type="match status" value="5"/>
</dbReference>
<feature type="domain" description="EGF-like" evidence="21">
    <location>
        <begin position="211"/>
        <end position="251"/>
    </location>
</feature>
<keyword evidence="7 20" id="KW-0732">Signal</keyword>
<evidence type="ECO:0000256" key="8">
    <source>
        <dbReference type="ARBA" id="ARBA00022737"/>
    </source>
</evidence>
<feature type="disulfide bond" evidence="17">
    <location>
        <begin position="362"/>
        <end position="371"/>
    </location>
</feature>
<accession>A0A1I8AD30</accession>
<keyword evidence="13 17" id="KW-1015">Disulfide bond</keyword>
<feature type="disulfide bond" evidence="17">
    <location>
        <begin position="316"/>
        <end position="325"/>
    </location>
</feature>
<dbReference type="InterPro" id="IPR018097">
    <property type="entry name" value="EGF_Ca-bd_CS"/>
</dbReference>
<keyword evidence="12 19" id="KW-0472">Membrane</keyword>
<evidence type="ECO:0000256" key="3">
    <source>
        <dbReference type="ARBA" id="ARBA00022448"/>
    </source>
</evidence>
<dbReference type="InterPro" id="IPR000742">
    <property type="entry name" value="EGF"/>
</dbReference>
<dbReference type="PROSITE" id="PS01186">
    <property type="entry name" value="EGF_2"/>
    <property type="match status" value="2"/>
</dbReference>
<feature type="domain" description="EGF-like" evidence="21">
    <location>
        <begin position="328"/>
        <end position="372"/>
    </location>
</feature>
<keyword evidence="4 18" id="KW-0894">Sodium channel</keyword>
<evidence type="ECO:0000256" key="11">
    <source>
        <dbReference type="ARBA" id="ARBA00023065"/>
    </source>
</evidence>
<dbReference type="Gene3D" id="2.10.25.10">
    <property type="entry name" value="Laminin"/>
    <property type="match status" value="4"/>
</dbReference>
<dbReference type="Pfam" id="PF00858">
    <property type="entry name" value="ASC"/>
    <property type="match status" value="1"/>
</dbReference>
<feature type="chain" id="PRO_5009314538" evidence="20">
    <location>
        <begin position="19"/>
        <end position="766"/>
    </location>
</feature>
<comment type="similarity">
    <text evidence="2 18">Belongs to the amiloride-sensitive sodium channel (TC 1.A.6) family.</text>
</comment>
<keyword evidence="10" id="KW-0915">Sodium</keyword>
<keyword evidence="15 18" id="KW-0739">Sodium transport</keyword>
<keyword evidence="9 19" id="KW-1133">Transmembrane helix</keyword>
<feature type="domain" description="EGF-like" evidence="21">
    <location>
        <begin position="173"/>
        <end position="210"/>
    </location>
</feature>
<evidence type="ECO:0000256" key="4">
    <source>
        <dbReference type="ARBA" id="ARBA00022461"/>
    </source>
</evidence>